<proteinExistence type="predicted"/>
<dbReference type="Pfam" id="PF14126">
    <property type="entry name" value="DUF4293"/>
    <property type="match status" value="1"/>
</dbReference>
<dbReference type="KEGG" id="cch:Cag_1207"/>
<name>Q3ARA6_CHLCH</name>
<dbReference type="InterPro" id="IPR025635">
    <property type="entry name" value="DUF4293"/>
</dbReference>
<reference evidence="2" key="1">
    <citation type="submission" date="2005-08" db="EMBL/GenBank/DDBJ databases">
        <title>Complete sequence of Chlorobium chlorochromatii CaD3.</title>
        <authorList>
            <person name="Copeland A."/>
            <person name="Lucas S."/>
            <person name="Lapidus A."/>
            <person name="Barry K."/>
            <person name="Detter J.C."/>
            <person name="Glavina T."/>
            <person name="Hammon N."/>
            <person name="Israni S."/>
            <person name="Pitluck S."/>
            <person name="Bryant D."/>
            <person name="Schmutz J."/>
            <person name="Larimer F."/>
            <person name="Land M."/>
            <person name="Kyrpides N."/>
            <person name="Ivanova N."/>
            <person name="Richardson P."/>
        </authorList>
    </citation>
    <scope>NUCLEOTIDE SEQUENCE [LARGE SCALE GENOMIC DNA]</scope>
    <source>
        <strain evidence="2">CaD3</strain>
    </source>
</reference>
<dbReference type="OrthoDB" id="594989at2"/>
<dbReference type="eggNOG" id="ENOG503333M">
    <property type="taxonomic scope" value="Bacteria"/>
</dbReference>
<dbReference type="AlphaFoldDB" id="Q3ARA6"/>
<keyword evidence="1" id="KW-1133">Transmembrane helix</keyword>
<dbReference type="HOGENOM" id="CLU_132526_1_0_10"/>
<dbReference type="STRING" id="340177.Cag_1207"/>
<evidence type="ECO:0000256" key="1">
    <source>
        <dbReference type="SAM" id="Phobius"/>
    </source>
</evidence>
<feature type="transmembrane region" description="Helical" evidence="1">
    <location>
        <begin position="122"/>
        <end position="138"/>
    </location>
</feature>
<organism evidence="2">
    <name type="scientific">Chlorobium chlorochromatii (strain CaD3)</name>
    <dbReference type="NCBI Taxonomy" id="340177"/>
    <lineage>
        <taxon>Bacteria</taxon>
        <taxon>Pseudomonadati</taxon>
        <taxon>Chlorobiota</taxon>
        <taxon>Chlorobiia</taxon>
        <taxon>Chlorobiales</taxon>
        <taxon>Chlorobiaceae</taxon>
        <taxon>Chlorobium/Pelodictyon group</taxon>
        <taxon>Chlorobium</taxon>
    </lineage>
</organism>
<sequence>MLARIQSLYLFVVALLAVASMALPIWSFNATPQLIVRDLASAPLDNALYNLASTAGMVLSPLTAIVAGAAIFLFTNRALQTKLIMLAMLLFAGDLVAALAAAHMMNEHFVALGNVVVHQPQAGLFILLPEPLLLFLALKGVKTDDKIANAYKRL</sequence>
<feature type="transmembrane region" description="Helical" evidence="1">
    <location>
        <begin position="83"/>
        <end position="102"/>
    </location>
</feature>
<accession>Q3ARA6</accession>
<evidence type="ECO:0008006" key="3">
    <source>
        <dbReference type="Google" id="ProtNLM"/>
    </source>
</evidence>
<protein>
    <recommendedName>
        <fullName evidence="3">DUF4293 domain-containing protein</fullName>
    </recommendedName>
</protein>
<feature type="transmembrane region" description="Helical" evidence="1">
    <location>
        <begin position="7"/>
        <end position="28"/>
    </location>
</feature>
<feature type="transmembrane region" description="Helical" evidence="1">
    <location>
        <begin position="48"/>
        <end position="74"/>
    </location>
</feature>
<evidence type="ECO:0000313" key="2">
    <source>
        <dbReference type="EMBL" id="ABB28469.1"/>
    </source>
</evidence>
<gene>
    <name evidence="2" type="ordered locus">Cag_1207</name>
</gene>
<keyword evidence="1" id="KW-0472">Membrane</keyword>
<dbReference type="EMBL" id="CP000108">
    <property type="protein sequence ID" value="ABB28469.1"/>
    <property type="molecule type" value="Genomic_DNA"/>
</dbReference>
<keyword evidence="1" id="KW-0812">Transmembrane</keyword>